<dbReference type="EMBL" id="CADCVA010000428">
    <property type="protein sequence ID" value="CAA9447925.1"/>
    <property type="molecule type" value="Genomic_DNA"/>
</dbReference>
<evidence type="ECO:0000313" key="1">
    <source>
        <dbReference type="EMBL" id="CAA9447925.1"/>
    </source>
</evidence>
<organism evidence="1">
    <name type="scientific">uncultured Rubrobacteraceae bacterium</name>
    <dbReference type="NCBI Taxonomy" id="349277"/>
    <lineage>
        <taxon>Bacteria</taxon>
        <taxon>Bacillati</taxon>
        <taxon>Actinomycetota</taxon>
        <taxon>Rubrobacteria</taxon>
        <taxon>Rubrobacterales</taxon>
        <taxon>Rubrobacteraceae</taxon>
        <taxon>environmental samples</taxon>
    </lineage>
</organism>
<accession>A0A6J4QPB9</accession>
<dbReference type="AlphaFoldDB" id="A0A6J4QPB9"/>
<gene>
    <name evidence="1" type="ORF">AVDCRST_MAG82-3512</name>
</gene>
<sequence length="48" mass="5005">MEPSEKAKRGPFAAEAALSACLPSLIGGVRARVLPEVVGVFQHFPGRG</sequence>
<proteinExistence type="predicted"/>
<name>A0A6J4QPB9_9ACTN</name>
<protein>
    <submittedName>
        <fullName evidence="1">Uncharacterized protein</fullName>
    </submittedName>
</protein>
<reference evidence="1" key="1">
    <citation type="submission" date="2020-02" db="EMBL/GenBank/DDBJ databases">
        <authorList>
            <person name="Meier V. D."/>
        </authorList>
    </citation>
    <scope>NUCLEOTIDE SEQUENCE</scope>
    <source>
        <strain evidence="1">AVDCRST_MAG82</strain>
    </source>
</reference>